<dbReference type="Pfam" id="PF08142">
    <property type="entry name" value="AARP2CN"/>
    <property type="match status" value="1"/>
</dbReference>
<dbReference type="KEGG" id="pfd:PFDG_03019"/>
<evidence type="ECO:0000313" key="3">
    <source>
        <dbReference type="EMBL" id="KOB87245.1"/>
    </source>
</evidence>
<dbReference type="InterPro" id="IPR012948">
    <property type="entry name" value="AARP2CN"/>
</dbReference>
<dbReference type="PANTHER" id="PTHR12858">
    <property type="entry name" value="RIBOSOME BIOGENESIS PROTEIN"/>
    <property type="match status" value="1"/>
</dbReference>
<dbReference type="GO" id="GO:0034511">
    <property type="term" value="F:U3 snoRNA binding"/>
    <property type="evidence" value="ECO:0007669"/>
    <property type="project" value="TreeGrafter"/>
</dbReference>
<evidence type="ECO:0000256" key="1">
    <source>
        <dbReference type="SAM" id="MobiDB-lite"/>
    </source>
</evidence>
<dbReference type="Proteomes" id="UP000054282">
    <property type="component" value="Unassembled WGS sequence"/>
</dbReference>
<gene>
    <name evidence="3" type="ORF">PFDG_03019</name>
</gene>
<dbReference type="GO" id="GO:0003924">
    <property type="term" value="F:GTPase activity"/>
    <property type="evidence" value="ECO:0007669"/>
    <property type="project" value="TreeGrafter"/>
</dbReference>
<feature type="compositionally biased region" description="Basic and acidic residues" evidence="1">
    <location>
        <begin position="270"/>
        <end position="290"/>
    </location>
</feature>
<sequence length="510" mass="59211">MDDKKKHHKKKKVGKKSKKKKINKNGNNKKYHKAFAFSGGIKSAHRRKQHLFELEEKKLRVQKVYKEEELVEGSKLFFLSGIQNNRYNKTEIRNLCKFLSVIKKPIISWREQHGYILGLKLDVDDLLINNQITSQKNNLQSEHVHNENYVNHASYDNDNDNDEENEKKLTNFLTNCDEKIKISIEGYVYGSKIYKNQKVHIPNIGDVEIDNIQILQEPFKLDEQKKNPNIYAPMSDVGNLTFDFDNMYIHIPKNKVNFTREEFLLADQREETIPGDHSGEKNGNTLKDDEGGGDGDDDDDDVGDDNVDDDDGNDDDDDDDDDNDDDDNDDDDDDDNENSDKSSHHNKQSNDNEKYITDSIKMIRELQKSNGVFSKQQKDNLILFNETNDNNGASNIRRKAPSNVYISEKQKKKKQQDSYVNEKAEEYNKLESILYEKKNNDEEYYCANNVTISSDDDKEENDASFREFYRKYGLNADMSDDGGNNDINIYNEYILITFVFFYNSSSIVSI</sequence>
<feature type="compositionally biased region" description="Basic and acidic residues" evidence="1">
    <location>
        <begin position="338"/>
        <end position="354"/>
    </location>
</feature>
<dbReference type="GO" id="GO:0000479">
    <property type="term" value="P:endonucleolytic cleavage of tricistronic rRNA transcript (SSU-rRNA, 5.8S rRNA, LSU-rRNA)"/>
    <property type="evidence" value="ECO:0007669"/>
    <property type="project" value="TreeGrafter"/>
</dbReference>
<dbReference type="AlphaFoldDB" id="A0A0L7M3W7"/>
<feature type="compositionally biased region" description="Acidic residues" evidence="1">
    <location>
        <begin position="291"/>
        <end position="337"/>
    </location>
</feature>
<reference evidence="4" key="1">
    <citation type="submission" date="2006-09" db="EMBL/GenBank/DDBJ databases">
        <title>Annotation of Plasmodium falciparum Dd2.</title>
        <authorList>
            <consortium name="The Broad Institute Genome Sequencing Platform"/>
            <person name="Volkman S.K."/>
            <person name="Neafsey D.E."/>
            <person name="Dash A.P."/>
            <person name="Chitnis C.E."/>
            <person name="Hartl D.L."/>
            <person name="Young S.K."/>
            <person name="Zeng Q."/>
            <person name="Koehrsen M."/>
            <person name="Alvarado L."/>
            <person name="Berlin A."/>
            <person name="Borenstein D."/>
            <person name="Chapman S.B."/>
            <person name="Chen Z."/>
            <person name="Engels R."/>
            <person name="Freedman E."/>
            <person name="Gellesch M."/>
            <person name="Goldberg J."/>
            <person name="Griggs A."/>
            <person name="Gujja S."/>
            <person name="Heilman E.R."/>
            <person name="Heiman D.I."/>
            <person name="Howarth C."/>
            <person name="Jen D."/>
            <person name="Larson L."/>
            <person name="Mehta T."/>
            <person name="Neiman D."/>
            <person name="Park D."/>
            <person name="Pearson M."/>
            <person name="Roberts A."/>
            <person name="Saif S."/>
            <person name="Shea T."/>
            <person name="Shenoy N."/>
            <person name="Sisk P."/>
            <person name="Stolte C."/>
            <person name="Sykes S."/>
            <person name="Walk T."/>
            <person name="White J."/>
            <person name="Yandava C."/>
            <person name="Haas B."/>
            <person name="Henn M.R."/>
            <person name="Nusbaum C."/>
            <person name="Birren B."/>
        </authorList>
    </citation>
    <scope>NUCLEOTIDE SEQUENCE [LARGE SCALE GENOMIC DNA]</scope>
</reference>
<evidence type="ECO:0000259" key="2">
    <source>
        <dbReference type="SMART" id="SM00785"/>
    </source>
</evidence>
<reference evidence="4" key="2">
    <citation type="submission" date="2006-09" db="EMBL/GenBank/DDBJ databases">
        <title>The genome sequence of Plasmodium falciparum Dd2.</title>
        <authorList>
            <consortium name="The Broad Institute Genome Sequencing Platform"/>
            <person name="Birren B."/>
            <person name="Lander E."/>
            <person name="Galagan J."/>
            <person name="Nusbaum C."/>
            <person name="Devon K."/>
            <person name="Henn M."/>
            <person name="Jaffe D."/>
            <person name="Butler J."/>
            <person name="Alvarez P."/>
            <person name="Gnerre S."/>
            <person name="Grabherr M."/>
            <person name="Kleber M."/>
            <person name="Mauceli E."/>
            <person name="Brockman W."/>
            <person name="MacCallum I.A."/>
            <person name="Rounsley S."/>
            <person name="Young S."/>
            <person name="LaButti K."/>
            <person name="Pushparaj V."/>
            <person name="DeCaprio D."/>
            <person name="Crawford M."/>
            <person name="Koehrsen M."/>
            <person name="Engels R."/>
            <person name="Montgomery P."/>
            <person name="Pearson M."/>
            <person name="Howarth C."/>
            <person name="Larson L."/>
            <person name="Luoma S."/>
            <person name="White J."/>
            <person name="Kodira C."/>
            <person name="Zeng Q."/>
            <person name="O'Leary S."/>
            <person name="Yandava C."/>
            <person name="Alvarado L."/>
            <person name="Wirth D."/>
            <person name="Volkman S."/>
            <person name="Hartl D."/>
        </authorList>
    </citation>
    <scope>NUCLEOTIDE SEQUENCE [LARGE SCALE GENOMIC DNA]</scope>
</reference>
<dbReference type="GO" id="GO:0005525">
    <property type="term" value="F:GTP binding"/>
    <property type="evidence" value="ECO:0007669"/>
    <property type="project" value="TreeGrafter"/>
</dbReference>
<dbReference type="SMART" id="SM00785">
    <property type="entry name" value="AARP2CN"/>
    <property type="match status" value="1"/>
</dbReference>
<evidence type="ECO:0000313" key="4">
    <source>
        <dbReference type="Proteomes" id="UP000054282"/>
    </source>
</evidence>
<name>A0A0L7M3W7_PLAF4</name>
<dbReference type="InterPro" id="IPR039761">
    <property type="entry name" value="Bms1/Tsr1"/>
</dbReference>
<organism evidence="3 4">
    <name type="scientific">Plasmodium falciparum (isolate Dd2)</name>
    <dbReference type="NCBI Taxonomy" id="57267"/>
    <lineage>
        <taxon>Eukaryota</taxon>
        <taxon>Sar</taxon>
        <taxon>Alveolata</taxon>
        <taxon>Apicomplexa</taxon>
        <taxon>Aconoidasida</taxon>
        <taxon>Haemosporida</taxon>
        <taxon>Plasmodiidae</taxon>
        <taxon>Plasmodium</taxon>
        <taxon>Plasmodium (Laverania)</taxon>
    </lineage>
</organism>
<proteinExistence type="predicted"/>
<feature type="region of interest" description="Disordered" evidence="1">
    <location>
        <begin position="270"/>
        <end position="354"/>
    </location>
</feature>
<dbReference type="GO" id="GO:0000462">
    <property type="term" value="P:maturation of SSU-rRNA from tricistronic rRNA transcript (SSU-rRNA, 5.8S rRNA, LSU-rRNA)"/>
    <property type="evidence" value="ECO:0007669"/>
    <property type="project" value="TreeGrafter"/>
</dbReference>
<dbReference type="GO" id="GO:0030686">
    <property type="term" value="C:90S preribosome"/>
    <property type="evidence" value="ECO:0007669"/>
    <property type="project" value="TreeGrafter"/>
</dbReference>
<feature type="domain" description="AARP2CN" evidence="2">
    <location>
        <begin position="91"/>
        <end position="219"/>
    </location>
</feature>
<dbReference type="OrthoDB" id="10260897at2759"/>
<dbReference type="PANTHER" id="PTHR12858:SF2">
    <property type="entry name" value="RIBOSOME BIOGENESIS PROTEIN BMS1 HOMOLOG"/>
    <property type="match status" value="1"/>
</dbReference>
<feature type="region of interest" description="Disordered" evidence="1">
    <location>
        <begin position="1"/>
        <end position="30"/>
    </location>
</feature>
<dbReference type="EMBL" id="DS016493">
    <property type="protein sequence ID" value="KOB87245.1"/>
    <property type="molecule type" value="Genomic_DNA"/>
</dbReference>
<protein>
    <recommendedName>
        <fullName evidence="2">AARP2CN domain-containing protein</fullName>
    </recommendedName>
</protein>
<accession>A0A0L7M3W7</accession>
<dbReference type="GO" id="GO:0005634">
    <property type="term" value="C:nucleus"/>
    <property type="evidence" value="ECO:0007669"/>
    <property type="project" value="InterPro"/>
</dbReference>